<dbReference type="PROSITE" id="PS50405">
    <property type="entry name" value="GST_CTER"/>
    <property type="match status" value="1"/>
</dbReference>
<dbReference type="PANTHER" id="PTHR44051">
    <property type="entry name" value="GLUTATHIONE S-TRANSFERASE-RELATED"/>
    <property type="match status" value="1"/>
</dbReference>
<dbReference type="Gene3D" id="1.20.1050.130">
    <property type="match status" value="1"/>
</dbReference>
<evidence type="ECO:0000256" key="2">
    <source>
        <dbReference type="RuleBase" id="RU003494"/>
    </source>
</evidence>
<dbReference type="InterPro" id="IPR036282">
    <property type="entry name" value="Glutathione-S-Trfase_C_sf"/>
</dbReference>
<reference evidence="5" key="1">
    <citation type="submission" date="2022-07" db="EMBL/GenBank/DDBJ databases">
        <title>Genome Sequence of Physisporinus lineatus.</title>
        <authorList>
            <person name="Buettner E."/>
        </authorList>
    </citation>
    <scope>NUCLEOTIDE SEQUENCE</scope>
    <source>
        <strain evidence="5">VT162</strain>
    </source>
</reference>
<sequence length="184" mass="21017">MSHGKQFTLYSHVGGPNGWKPALIMEELGLTYETVYFNFQAGEQKGPEHLKLNPNGRIPTIVDHHNNDFAVCPYFGQYFWFTMYHSEKIPSAIERYKNEILRVFGVLEGVLSKQQWLVGDKYTIADLSFITWNNGVIKAFKNSDPEWSLADKFPAVANWNERINARPAVAKVLGHRAELMAAKQ</sequence>
<dbReference type="CDD" id="cd03048">
    <property type="entry name" value="GST_N_Ure2p_like"/>
    <property type="match status" value="1"/>
</dbReference>
<dbReference type="PANTHER" id="PTHR44051:SF3">
    <property type="entry name" value="TRANSCRIPTIONAL REGULATOR URE2"/>
    <property type="match status" value="1"/>
</dbReference>
<gene>
    <name evidence="5" type="ORF">NLI96_g6297</name>
</gene>
<evidence type="ECO:0008006" key="7">
    <source>
        <dbReference type="Google" id="ProtNLM"/>
    </source>
</evidence>
<comment type="caution">
    <text evidence="5">The sequence shown here is derived from an EMBL/GenBank/DDBJ whole genome shotgun (WGS) entry which is preliminary data.</text>
</comment>
<dbReference type="InterPro" id="IPR004045">
    <property type="entry name" value="Glutathione_S-Trfase_N"/>
</dbReference>
<dbReference type="SUPFAM" id="SSF52833">
    <property type="entry name" value="Thioredoxin-like"/>
    <property type="match status" value="1"/>
</dbReference>
<feature type="domain" description="GST C-terminal" evidence="4">
    <location>
        <begin position="55"/>
        <end position="184"/>
    </location>
</feature>
<proteinExistence type="inferred from homology"/>
<evidence type="ECO:0000256" key="1">
    <source>
        <dbReference type="ARBA" id="ARBA00007409"/>
    </source>
</evidence>
<dbReference type="InterPro" id="IPR036249">
    <property type="entry name" value="Thioredoxin-like_sf"/>
</dbReference>
<dbReference type="Pfam" id="PF02798">
    <property type="entry name" value="GST_N"/>
    <property type="match status" value="1"/>
</dbReference>
<evidence type="ECO:0000259" key="3">
    <source>
        <dbReference type="PROSITE" id="PS50404"/>
    </source>
</evidence>
<evidence type="ECO:0000313" key="5">
    <source>
        <dbReference type="EMBL" id="KAJ3483453.1"/>
    </source>
</evidence>
<name>A0AAD5V1B8_9APHY</name>
<organism evidence="5 6">
    <name type="scientific">Meripilus lineatus</name>
    <dbReference type="NCBI Taxonomy" id="2056292"/>
    <lineage>
        <taxon>Eukaryota</taxon>
        <taxon>Fungi</taxon>
        <taxon>Dikarya</taxon>
        <taxon>Basidiomycota</taxon>
        <taxon>Agaricomycotina</taxon>
        <taxon>Agaricomycetes</taxon>
        <taxon>Polyporales</taxon>
        <taxon>Meripilaceae</taxon>
        <taxon>Meripilus</taxon>
    </lineage>
</organism>
<keyword evidence="6" id="KW-1185">Reference proteome</keyword>
<dbReference type="EMBL" id="JANAWD010000228">
    <property type="protein sequence ID" value="KAJ3483453.1"/>
    <property type="molecule type" value="Genomic_DNA"/>
</dbReference>
<dbReference type="InterPro" id="IPR004046">
    <property type="entry name" value="GST_C"/>
</dbReference>
<comment type="similarity">
    <text evidence="1 2">Belongs to the GST superfamily.</text>
</comment>
<dbReference type="Gene3D" id="1.20.1050.10">
    <property type="match status" value="1"/>
</dbReference>
<dbReference type="SUPFAM" id="SSF47616">
    <property type="entry name" value="GST C-terminal domain-like"/>
    <property type="match status" value="1"/>
</dbReference>
<dbReference type="Pfam" id="PF00043">
    <property type="entry name" value="GST_C"/>
    <property type="match status" value="1"/>
</dbReference>
<accession>A0AAD5V1B8</accession>
<dbReference type="PROSITE" id="PS50404">
    <property type="entry name" value="GST_NTER"/>
    <property type="match status" value="1"/>
</dbReference>
<protein>
    <recommendedName>
        <fullName evidence="7">Glutathione S-transferase</fullName>
    </recommendedName>
</protein>
<evidence type="ECO:0000259" key="4">
    <source>
        <dbReference type="PROSITE" id="PS50405"/>
    </source>
</evidence>
<dbReference type="Proteomes" id="UP001212997">
    <property type="component" value="Unassembled WGS sequence"/>
</dbReference>
<feature type="domain" description="GST N-terminal" evidence="3">
    <location>
        <begin position="5"/>
        <end position="101"/>
    </location>
</feature>
<dbReference type="InterPro" id="IPR010987">
    <property type="entry name" value="Glutathione-S-Trfase_C-like"/>
</dbReference>
<evidence type="ECO:0000313" key="6">
    <source>
        <dbReference type="Proteomes" id="UP001212997"/>
    </source>
</evidence>
<dbReference type="AlphaFoldDB" id="A0AAD5V1B8"/>